<evidence type="ECO:0000313" key="2">
    <source>
        <dbReference type="EMBL" id="GFY47286.1"/>
    </source>
</evidence>
<keyword evidence="3" id="KW-1185">Reference proteome</keyword>
<dbReference type="Proteomes" id="UP000886998">
    <property type="component" value="Unassembled WGS sequence"/>
</dbReference>
<dbReference type="AlphaFoldDB" id="A0A8X6X6V5"/>
<proteinExistence type="predicted"/>
<protein>
    <submittedName>
        <fullName evidence="2">Uncharacterized protein</fullName>
    </submittedName>
</protein>
<comment type="caution">
    <text evidence="2">The sequence shown here is derived from an EMBL/GenBank/DDBJ whole genome shotgun (WGS) entry which is preliminary data.</text>
</comment>
<evidence type="ECO:0000256" key="1">
    <source>
        <dbReference type="SAM" id="MobiDB-lite"/>
    </source>
</evidence>
<sequence length="85" mass="9933">MDEQKGWKRGNTAPSDEFTSLIARRKQELNREEGIKRWGYRRTTCSRYPLPAARYLLSTDGVKRAGKSNEISLERNRDAEDFLQI</sequence>
<name>A0A8X6X6V5_9ARAC</name>
<reference evidence="2" key="1">
    <citation type="submission" date="2020-08" db="EMBL/GenBank/DDBJ databases">
        <title>Multicomponent nature underlies the extraordinary mechanical properties of spider dragline silk.</title>
        <authorList>
            <person name="Kono N."/>
            <person name="Nakamura H."/>
            <person name="Mori M."/>
            <person name="Yoshida Y."/>
            <person name="Ohtoshi R."/>
            <person name="Malay A.D."/>
            <person name="Moran D.A.P."/>
            <person name="Tomita M."/>
            <person name="Numata K."/>
            <person name="Arakawa K."/>
        </authorList>
    </citation>
    <scope>NUCLEOTIDE SEQUENCE</scope>
</reference>
<accession>A0A8X6X6V5</accession>
<evidence type="ECO:0000313" key="3">
    <source>
        <dbReference type="Proteomes" id="UP000886998"/>
    </source>
</evidence>
<dbReference type="EMBL" id="BMAV01005869">
    <property type="protein sequence ID" value="GFY47286.1"/>
    <property type="molecule type" value="Genomic_DNA"/>
</dbReference>
<gene>
    <name evidence="2" type="ORF">TNIN_27331</name>
</gene>
<feature type="region of interest" description="Disordered" evidence="1">
    <location>
        <begin position="1"/>
        <end position="22"/>
    </location>
</feature>
<organism evidence="2 3">
    <name type="scientific">Trichonephila inaurata madagascariensis</name>
    <dbReference type="NCBI Taxonomy" id="2747483"/>
    <lineage>
        <taxon>Eukaryota</taxon>
        <taxon>Metazoa</taxon>
        <taxon>Ecdysozoa</taxon>
        <taxon>Arthropoda</taxon>
        <taxon>Chelicerata</taxon>
        <taxon>Arachnida</taxon>
        <taxon>Araneae</taxon>
        <taxon>Araneomorphae</taxon>
        <taxon>Entelegynae</taxon>
        <taxon>Araneoidea</taxon>
        <taxon>Nephilidae</taxon>
        <taxon>Trichonephila</taxon>
        <taxon>Trichonephila inaurata</taxon>
    </lineage>
</organism>